<dbReference type="EMBL" id="CP003696">
    <property type="protein sequence ID" value="AGP29840.1"/>
    <property type="molecule type" value="Genomic_DNA"/>
</dbReference>
<dbReference type="Proteomes" id="UP000014809">
    <property type="component" value="Chromosome"/>
</dbReference>
<feature type="compositionally biased region" description="Basic and acidic residues" evidence="1">
    <location>
        <begin position="188"/>
        <end position="200"/>
    </location>
</feature>
<dbReference type="HOGENOM" id="CLU_1265185_0_0_11"/>
<keyword evidence="3" id="KW-1185">Reference proteome</keyword>
<name>S4XE15_9CORY</name>
<protein>
    <submittedName>
        <fullName evidence="2">Uncharacterized protein</fullName>
    </submittedName>
</protein>
<accession>S4XE15</accession>
<organism evidence="2 3">
    <name type="scientific">Corynebacterium terpenotabidum Y-11</name>
    <dbReference type="NCBI Taxonomy" id="1200352"/>
    <lineage>
        <taxon>Bacteria</taxon>
        <taxon>Bacillati</taxon>
        <taxon>Actinomycetota</taxon>
        <taxon>Actinomycetes</taxon>
        <taxon>Mycobacteriales</taxon>
        <taxon>Corynebacteriaceae</taxon>
        <taxon>Corynebacterium</taxon>
    </lineage>
</organism>
<proteinExistence type="predicted"/>
<sequence>MVSVGRSSLKIIVHPLLIASLTCGVLRRHRPDEVRISLRFRPVEFLFSLLRVRDDRVECPGHRIDMLDEVPSLRINREPRALRTAQSVIRPRWCDLANQSAVSIDNVDPTIGADLSTPSLGHIQVEFLSVVRLRGQERKDRLLRPGEMVDRHPRGSVHPRQSESFAGIAQIITRSTGAIVAASTSAPRSDERTREGPCDTDRHRRIHITSSLDIIGSF</sequence>
<evidence type="ECO:0000256" key="1">
    <source>
        <dbReference type="SAM" id="MobiDB-lite"/>
    </source>
</evidence>
<evidence type="ECO:0000313" key="3">
    <source>
        <dbReference type="Proteomes" id="UP000014809"/>
    </source>
</evidence>
<feature type="region of interest" description="Disordered" evidence="1">
    <location>
        <begin position="180"/>
        <end position="200"/>
    </location>
</feature>
<gene>
    <name evidence="2" type="ORF">A606_00925</name>
</gene>
<dbReference type="AlphaFoldDB" id="S4XE15"/>
<evidence type="ECO:0000313" key="2">
    <source>
        <dbReference type="EMBL" id="AGP29840.1"/>
    </source>
</evidence>
<dbReference type="KEGG" id="cter:A606_00925"/>
<reference evidence="2 3" key="1">
    <citation type="submission" date="2012-06" db="EMBL/GenBank/DDBJ databases">
        <title>Complete genome sequence of Corynebacterium terpenotabidum Y-11 (=DSM 44721).</title>
        <authorList>
            <person name="Ruckert C."/>
            <person name="Albersmeier A."/>
            <person name="Al-Dilaimi A."/>
            <person name="Szczepanowski R."/>
            <person name="Kalinowski J."/>
        </authorList>
    </citation>
    <scope>NUCLEOTIDE SEQUENCE [LARGE SCALE GENOMIC DNA]</scope>
    <source>
        <strain evidence="2 3">Y-11</strain>
    </source>
</reference>